<dbReference type="InterPro" id="IPR014017">
    <property type="entry name" value="DNA_helicase_UvrD-like_C"/>
</dbReference>
<sequence>MNITIHKNVSKIEKSIRAKLMDFLMKLDADETSPGLHIEPIRNSADRRFRTGRVDKFWRAVLFKLSGKTGSSWVIYGVYPHDDAIKLAASLKLDVNPTNGVTEITLVDKVDSDELEARLAAASTETEVRGQVPGDGAAVDELESDSEVSRVHDTDASTESAVQQGDERSQVPATFARSPADPIFADRPLTETLGEVTDAQLISELGIWRNVVAVARSCRSVDELLNRLDARKIPEWQSDALLDLASGTSYTDVAKKLFGAEHGETDAGGEVAVVQPTPVPVSDETGPGDLSATASEKRSDDDALIAGLRTSAAQLSFAEIEDEDELKRVAEGGDFEAWRVFLHPEQRRWAQRGYNGPFRLSGGAGTGKTVVLVHRAVRLAKSPVPVDGLPPRVVLTTFTRNLASELDAQVSTLDNSVPRAGQLGNPGLYVAGVDQLAFEVLRGATSDELTQATTTLLGRPHLGIKNRSDDSDWDRALETASDDLPERARSRVFLQDEYEQIVLPNRLSKKSDYLRVRRPSRGVRLSRQQRALVWDVIEAYRVRTATNDTLSYVEVNHLAALIVEARAKAVDLPSTSEAERRTAYPVDHLLVDEGQDLNSGHWMFLRALARPGRDDMFIGEDSHQRIYGNKVVLSRFGINIVGRSRRLTLNYRTTEQNLAFGLNILSGGSFTDLEDSAESVAGYRSLRTGVAPEVRGFDTLDEELEFVSDLVDQWLKECEADPTLNPEQIAVLVRSDPGKAARRLGDYGVSVQSVGKGLIKEGLPVVMTMHRAKGTEFRNVVIMHAGSEDIPSPLNARFQPQEYKDDFELRERSLLYVAATRSRDRLVVTHQGSHSHHLKPTARQPLD</sequence>
<reference evidence="13" key="1">
    <citation type="submission" date="2016-03" db="EMBL/GenBank/DDBJ databases">
        <authorList>
            <person name="Ploux O."/>
        </authorList>
    </citation>
    <scope>NUCLEOTIDE SEQUENCE [LARGE SCALE GENOMIC DNA]</scope>
    <source>
        <strain evidence="13">BS258</strain>
    </source>
</reference>
<dbReference type="GO" id="GO:0005829">
    <property type="term" value="C:cytosol"/>
    <property type="evidence" value="ECO:0007669"/>
    <property type="project" value="TreeGrafter"/>
</dbReference>
<evidence type="ECO:0000259" key="11">
    <source>
        <dbReference type="PROSITE" id="PS51198"/>
    </source>
</evidence>
<feature type="region of interest" description="Disordered" evidence="10">
    <location>
        <begin position="124"/>
        <end position="172"/>
    </location>
</feature>
<proteinExistence type="predicted"/>
<dbReference type="GO" id="GO:0005524">
    <property type="term" value="F:ATP binding"/>
    <property type="evidence" value="ECO:0007669"/>
    <property type="project" value="UniProtKB-UniRule"/>
</dbReference>
<dbReference type="InterPro" id="IPR014016">
    <property type="entry name" value="UvrD-like_ATP-bd"/>
</dbReference>
<accession>A0A142NPF9</accession>
<keyword evidence="5" id="KW-0413">Isomerase</keyword>
<dbReference type="PANTHER" id="PTHR11070">
    <property type="entry name" value="UVRD / RECB / PCRA DNA HELICASE FAMILY MEMBER"/>
    <property type="match status" value="1"/>
</dbReference>
<keyword evidence="3 9" id="KW-0347">Helicase</keyword>
<dbReference type="Pfam" id="PF00580">
    <property type="entry name" value="UvrD-helicase"/>
    <property type="match status" value="1"/>
</dbReference>
<evidence type="ECO:0000256" key="3">
    <source>
        <dbReference type="ARBA" id="ARBA00022806"/>
    </source>
</evidence>
<evidence type="ECO:0000256" key="7">
    <source>
        <dbReference type="ARBA" id="ARBA00034808"/>
    </source>
</evidence>
<dbReference type="Gene3D" id="3.40.50.300">
    <property type="entry name" value="P-loop containing nucleotide triphosphate hydrolases"/>
    <property type="match status" value="2"/>
</dbReference>
<dbReference type="GO" id="GO:0016887">
    <property type="term" value="F:ATP hydrolysis activity"/>
    <property type="evidence" value="ECO:0007669"/>
    <property type="project" value="RHEA"/>
</dbReference>
<feature type="region of interest" description="Disordered" evidence="10">
    <location>
        <begin position="277"/>
        <end position="298"/>
    </location>
</feature>
<dbReference type="GO" id="GO:0043138">
    <property type="term" value="F:3'-5' DNA helicase activity"/>
    <property type="evidence" value="ECO:0007669"/>
    <property type="project" value="UniProtKB-EC"/>
</dbReference>
<evidence type="ECO:0000256" key="6">
    <source>
        <dbReference type="ARBA" id="ARBA00034617"/>
    </source>
</evidence>
<dbReference type="KEGG" id="bly:A2T55_11130"/>
<keyword evidence="2 9" id="KW-0378">Hydrolase</keyword>
<keyword evidence="1 9" id="KW-0547">Nucleotide-binding</keyword>
<dbReference type="PANTHER" id="PTHR11070:SF45">
    <property type="entry name" value="DNA 3'-5' HELICASE"/>
    <property type="match status" value="1"/>
</dbReference>
<dbReference type="InterPro" id="IPR000212">
    <property type="entry name" value="DNA_helicase_UvrD/REP"/>
</dbReference>
<keyword evidence="4 9" id="KW-0067">ATP-binding</keyword>
<evidence type="ECO:0000256" key="5">
    <source>
        <dbReference type="ARBA" id="ARBA00023235"/>
    </source>
</evidence>
<dbReference type="AlphaFoldDB" id="A0A142NPF9"/>
<evidence type="ECO:0000256" key="1">
    <source>
        <dbReference type="ARBA" id="ARBA00022741"/>
    </source>
</evidence>
<dbReference type="Proteomes" id="UP000075950">
    <property type="component" value="Chromosome"/>
</dbReference>
<organism evidence="12 13">
    <name type="scientific">Brevibacterium linens</name>
    <dbReference type="NCBI Taxonomy" id="1703"/>
    <lineage>
        <taxon>Bacteria</taxon>
        <taxon>Bacillati</taxon>
        <taxon>Actinomycetota</taxon>
        <taxon>Actinomycetes</taxon>
        <taxon>Micrococcales</taxon>
        <taxon>Brevibacteriaceae</taxon>
        <taxon>Brevibacterium</taxon>
    </lineage>
</organism>
<dbReference type="GO" id="GO:0003677">
    <property type="term" value="F:DNA binding"/>
    <property type="evidence" value="ECO:0007669"/>
    <property type="project" value="InterPro"/>
</dbReference>
<evidence type="ECO:0000256" key="2">
    <source>
        <dbReference type="ARBA" id="ARBA00022801"/>
    </source>
</evidence>
<dbReference type="PROSITE" id="PS51198">
    <property type="entry name" value="UVRD_HELICASE_ATP_BIND"/>
    <property type="match status" value="1"/>
</dbReference>
<dbReference type="EMBL" id="CP014869">
    <property type="protein sequence ID" value="AMT94260.1"/>
    <property type="molecule type" value="Genomic_DNA"/>
</dbReference>
<dbReference type="InterPro" id="IPR027417">
    <property type="entry name" value="P-loop_NTPase"/>
</dbReference>
<evidence type="ECO:0000313" key="13">
    <source>
        <dbReference type="Proteomes" id="UP000075950"/>
    </source>
</evidence>
<comment type="catalytic activity">
    <reaction evidence="8">
        <text>ATP + H2O = ADP + phosphate + H(+)</text>
        <dbReference type="Rhea" id="RHEA:13065"/>
        <dbReference type="ChEBI" id="CHEBI:15377"/>
        <dbReference type="ChEBI" id="CHEBI:15378"/>
        <dbReference type="ChEBI" id="CHEBI:30616"/>
        <dbReference type="ChEBI" id="CHEBI:43474"/>
        <dbReference type="ChEBI" id="CHEBI:456216"/>
        <dbReference type="EC" id="5.6.2.4"/>
    </reaction>
</comment>
<gene>
    <name evidence="12" type="ORF">A2T55_11130</name>
</gene>
<protein>
    <recommendedName>
        <fullName evidence="7">DNA 3'-5' helicase</fullName>
        <ecNumber evidence="7">5.6.2.4</ecNumber>
    </recommendedName>
</protein>
<evidence type="ECO:0000256" key="10">
    <source>
        <dbReference type="SAM" id="MobiDB-lite"/>
    </source>
</evidence>
<comment type="catalytic activity">
    <reaction evidence="6">
        <text>Couples ATP hydrolysis with the unwinding of duplex DNA by translocating in the 3'-5' direction.</text>
        <dbReference type="EC" id="5.6.2.4"/>
    </reaction>
</comment>
<evidence type="ECO:0000256" key="9">
    <source>
        <dbReference type="PROSITE-ProRule" id="PRU00560"/>
    </source>
</evidence>
<evidence type="ECO:0000256" key="8">
    <source>
        <dbReference type="ARBA" id="ARBA00048988"/>
    </source>
</evidence>
<name>A0A142NPF9_BRELN</name>
<dbReference type="Pfam" id="PF13361">
    <property type="entry name" value="UvrD_C"/>
    <property type="match status" value="1"/>
</dbReference>
<dbReference type="EC" id="5.6.2.4" evidence="7"/>
<dbReference type="RefSeq" id="WP_062861876.1">
    <property type="nucleotide sequence ID" value="NZ_CP014869.1"/>
</dbReference>
<feature type="binding site" evidence="9">
    <location>
        <begin position="362"/>
        <end position="369"/>
    </location>
    <ligand>
        <name>ATP</name>
        <dbReference type="ChEBI" id="CHEBI:30616"/>
    </ligand>
</feature>
<feature type="domain" description="UvrD-like helicase ATP-binding" evidence="11">
    <location>
        <begin position="341"/>
        <end position="661"/>
    </location>
</feature>
<evidence type="ECO:0000256" key="4">
    <source>
        <dbReference type="ARBA" id="ARBA00022840"/>
    </source>
</evidence>
<evidence type="ECO:0000313" key="12">
    <source>
        <dbReference type="EMBL" id="AMT94260.1"/>
    </source>
</evidence>
<dbReference type="GO" id="GO:0000725">
    <property type="term" value="P:recombinational repair"/>
    <property type="evidence" value="ECO:0007669"/>
    <property type="project" value="TreeGrafter"/>
</dbReference>
<dbReference type="SUPFAM" id="SSF52540">
    <property type="entry name" value="P-loop containing nucleoside triphosphate hydrolases"/>
    <property type="match status" value="1"/>
</dbReference>